<dbReference type="OrthoDB" id="9794208at2"/>
<keyword evidence="4" id="KW-1185">Reference proteome</keyword>
<evidence type="ECO:0000256" key="2">
    <source>
        <dbReference type="ARBA" id="ARBA00022679"/>
    </source>
</evidence>
<organism evidence="3 4">
    <name type="scientific">Acetobacter orleanensis</name>
    <dbReference type="NCBI Taxonomy" id="104099"/>
    <lineage>
        <taxon>Bacteria</taxon>
        <taxon>Pseudomonadati</taxon>
        <taxon>Pseudomonadota</taxon>
        <taxon>Alphaproteobacteria</taxon>
        <taxon>Acetobacterales</taxon>
        <taxon>Acetobacteraceae</taxon>
        <taxon>Acetobacter</taxon>
    </lineage>
</organism>
<dbReference type="EMBL" id="BJMU01000002">
    <property type="protein sequence ID" value="GEB82137.1"/>
    <property type="molecule type" value="Genomic_DNA"/>
</dbReference>
<dbReference type="InterPro" id="IPR029063">
    <property type="entry name" value="SAM-dependent_MTases_sf"/>
</dbReference>
<sequence length="359" mass="38184">MPGPAPNAQCSPLPDQTEQAERLDHFMARANAQYYATHPLLSDFITAPEISQVFGELLGAWAATVWASMGCPTPVILAEAGPGRGTLMADMLRLITARVPAFAQALEVHLVETSPLMRQAQAAAVAPFGARWPNLSPTWHATLNSLPDGPLILVANEFLDALPIRQFLHTPEGWQEHYVQNGAFCCVPCPPPALPDGRALDPDCVVELCEPALELARLLGQRFARTTGAALFLDYGHNSSLTGDSLQALRHARPAKPLDAAGEADLTAHVDFTAFAAAASQAGAAIWGAVTQGTFLRALGLTERTEQLAAHASPHDAAELRSGAHRLTAPEKMGHLFRVMALASPSLPMPPGFMKGPAE</sequence>
<evidence type="ECO:0000256" key="1">
    <source>
        <dbReference type="ARBA" id="ARBA00022603"/>
    </source>
</evidence>
<keyword evidence="2" id="KW-0808">Transferase</keyword>
<dbReference type="PANTHER" id="PTHR12049:SF7">
    <property type="entry name" value="PROTEIN ARGININE METHYLTRANSFERASE NDUFAF7, MITOCHONDRIAL"/>
    <property type="match status" value="1"/>
</dbReference>
<dbReference type="PANTHER" id="PTHR12049">
    <property type="entry name" value="PROTEIN ARGININE METHYLTRANSFERASE NDUFAF7, MITOCHONDRIAL"/>
    <property type="match status" value="1"/>
</dbReference>
<keyword evidence="1" id="KW-0489">Methyltransferase</keyword>
<dbReference type="SUPFAM" id="SSF53335">
    <property type="entry name" value="S-adenosyl-L-methionine-dependent methyltransferases"/>
    <property type="match status" value="1"/>
</dbReference>
<dbReference type="InterPro" id="IPR003788">
    <property type="entry name" value="NDUFAF7"/>
</dbReference>
<dbReference type="InterPro" id="IPR038375">
    <property type="entry name" value="NDUFAF7_sf"/>
</dbReference>
<gene>
    <name evidence="3" type="ORF">AOR01nite_06140</name>
</gene>
<dbReference type="Pfam" id="PF02636">
    <property type="entry name" value="Methyltransf_28"/>
    <property type="match status" value="1"/>
</dbReference>
<reference evidence="3 4" key="1">
    <citation type="submission" date="2019-06" db="EMBL/GenBank/DDBJ databases">
        <title>Whole genome shotgun sequence of Acetobacter orleanensis NBRC 13752.</title>
        <authorList>
            <person name="Hosoyama A."/>
            <person name="Uohara A."/>
            <person name="Ohji S."/>
            <person name="Ichikawa N."/>
        </authorList>
    </citation>
    <scope>NUCLEOTIDE SEQUENCE [LARGE SCALE GENOMIC DNA]</scope>
    <source>
        <strain evidence="3 4">NBRC 13752</strain>
    </source>
</reference>
<dbReference type="RefSeq" id="WP_048836671.1">
    <property type="nucleotide sequence ID" value="NZ_BJMU01000002.1"/>
</dbReference>
<dbReference type="Gene3D" id="3.40.50.12710">
    <property type="match status" value="1"/>
</dbReference>
<protein>
    <submittedName>
        <fullName evidence="3">ATP synthase subunit beta</fullName>
    </submittedName>
</protein>
<dbReference type="GO" id="GO:0035243">
    <property type="term" value="F:protein-arginine omega-N symmetric methyltransferase activity"/>
    <property type="evidence" value="ECO:0007669"/>
    <property type="project" value="TreeGrafter"/>
</dbReference>
<proteinExistence type="predicted"/>
<evidence type="ECO:0000313" key="4">
    <source>
        <dbReference type="Proteomes" id="UP000317617"/>
    </source>
</evidence>
<comment type="caution">
    <text evidence="3">The sequence shown here is derived from an EMBL/GenBank/DDBJ whole genome shotgun (WGS) entry which is preliminary data.</text>
</comment>
<evidence type="ECO:0000313" key="3">
    <source>
        <dbReference type="EMBL" id="GEB82137.1"/>
    </source>
</evidence>
<dbReference type="AlphaFoldDB" id="A0A4Y3TM86"/>
<dbReference type="GO" id="GO:0032259">
    <property type="term" value="P:methylation"/>
    <property type="evidence" value="ECO:0007669"/>
    <property type="project" value="UniProtKB-KW"/>
</dbReference>
<accession>A0A4Y3TM86</accession>
<dbReference type="STRING" id="104099.AD949_06750"/>
<dbReference type="Proteomes" id="UP000317617">
    <property type="component" value="Unassembled WGS sequence"/>
</dbReference>
<name>A0A4Y3TM86_9PROT</name>